<reference evidence="2" key="1">
    <citation type="submission" date="2022-01" db="EMBL/GenBank/DDBJ databases">
        <title>Nocardioidaceae gen. sp. A5X3R13.</title>
        <authorList>
            <person name="Lopez Marin M.A."/>
            <person name="Uhlik O."/>
        </authorList>
    </citation>
    <scope>NUCLEOTIDE SEQUENCE</scope>
    <source>
        <strain evidence="2">A5X3R13</strain>
    </source>
</reference>
<dbReference type="GO" id="GO:0005829">
    <property type="term" value="C:cytosol"/>
    <property type="evidence" value="ECO:0007669"/>
    <property type="project" value="TreeGrafter"/>
</dbReference>
<dbReference type="SUPFAM" id="SSF51430">
    <property type="entry name" value="NAD(P)-linked oxidoreductase"/>
    <property type="match status" value="1"/>
</dbReference>
<dbReference type="InterPro" id="IPR050523">
    <property type="entry name" value="AKR_Detox_Biosynth"/>
</dbReference>
<dbReference type="Pfam" id="PF00248">
    <property type="entry name" value="Aldo_ket_red"/>
    <property type="match status" value="1"/>
</dbReference>
<feature type="domain" description="NADP-dependent oxidoreductase" evidence="1">
    <location>
        <begin position="15"/>
        <end position="311"/>
    </location>
</feature>
<proteinExistence type="predicted"/>
<dbReference type="RefSeq" id="WP_271633780.1">
    <property type="nucleotide sequence ID" value="NZ_CP094970.1"/>
</dbReference>
<dbReference type="PANTHER" id="PTHR43364:SF18">
    <property type="entry name" value="OXIDOREDUCTASE"/>
    <property type="match status" value="1"/>
</dbReference>
<dbReference type="InterPro" id="IPR036812">
    <property type="entry name" value="NAD(P)_OxRdtase_dom_sf"/>
</dbReference>
<dbReference type="Gene3D" id="3.20.20.100">
    <property type="entry name" value="NADP-dependent oxidoreductase domain"/>
    <property type="match status" value="1"/>
</dbReference>
<evidence type="ECO:0000313" key="2">
    <source>
        <dbReference type="EMBL" id="UYM05016.1"/>
    </source>
</evidence>
<dbReference type="KEGG" id="sgrg:L0C25_21235"/>
<dbReference type="Proteomes" id="UP001164390">
    <property type="component" value="Chromosome"/>
</dbReference>
<name>A0AA46TH23_9ACTN</name>
<evidence type="ECO:0000259" key="1">
    <source>
        <dbReference type="Pfam" id="PF00248"/>
    </source>
</evidence>
<accession>A0AA46TH23</accession>
<protein>
    <submittedName>
        <fullName evidence="2">Aldo/keto reductase</fullName>
    </submittedName>
</protein>
<evidence type="ECO:0000313" key="3">
    <source>
        <dbReference type="Proteomes" id="UP001164390"/>
    </source>
</evidence>
<organism evidence="2 3">
    <name type="scientific">Solicola gregarius</name>
    <dbReference type="NCBI Taxonomy" id="2908642"/>
    <lineage>
        <taxon>Bacteria</taxon>
        <taxon>Bacillati</taxon>
        <taxon>Actinomycetota</taxon>
        <taxon>Actinomycetes</taxon>
        <taxon>Propionibacteriales</taxon>
        <taxon>Nocardioidaceae</taxon>
        <taxon>Solicola</taxon>
    </lineage>
</organism>
<dbReference type="EMBL" id="CP094970">
    <property type="protein sequence ID" value="UYM05016.1"/>
    <property type="molecule type" value="Genomic_DNA"/>
</dbReference>
<dbReference type="PANTHER" id="PTHR43364">
    <property type="entry name" value="NADH-SPECIFIC METHYLGLYOXAL REDUCTASE-RELATED"/>
    <property type="match status" value="1"/>
</dbReference>
<dbReference type="AlphaFoldDB" id="A0AA46TH23"/>
<dbReference type="InterPro" id="IPR023210">
    <property type="entry name" value="NADP_OxRdtase_dom"/>
</dbReference>
<gene>
    <name evidence="2" type="ORF">L0C25_21235</name>
</gene>
<keyword evidence="3" id="KW-1185">Reference proteome</keyword>
<sequence length="316" mass="33673">MRQRYVGRSGLKVSRIGLGTLTWGRDTDEHDARDQLTSFVDAGGTLVDTAVSYGDGASEELIGSLLATTVDRDSLVLSSKAGVAPGNGDRDTSRRTLLRQLDTSLRRLGVDHLDLWQVQTWVDEIPLEETLSALDHAVRTGRAAYVGVSNYAGWQTALAHTLQSAHDGHAPLVSTQVEYSLLNRDVELEVGPAADALGMGLLAWSPLGRGVLSGKYRSGTPADSRGASPHFERFVGVYLGASSRQIVEAVARAADGLQLSPTEVALAWVRDRPGVSSAILGARTAAQLKGALTADDVELPDEIVRALDDVSEHGEE</sequence>